<accession>A0A918E7B1</accession>
<dbReference type="EMBL" id="BMNK01000012">
    <property type="protein sequence ID" value="GGP12249.1"/>
    <property type="molecule type" value="Genomic_DNA"/>
</dbReference>
<reference evidence="1" key="2">
    <citation type="submission" date="2020-09" db="EMBL/GenBank/DDBJ databases">
        <authorList>
            <person name="Sun Q."/>
            <person name="Zhou Y."/>
        </authorList>
    </citation>
    <scope>NUCLEOTIDE SEQUENCE</scope>
    <source>
        <strain evidence="1">CGMCC 4.7430</strain>
    </source>
</reference>
<evidence type="ECO:0000313" key="1">
    <source>
        <dbReference type="EMBL" id="GGP12249.1"/>
    </source>
</evidence>
<organism evidence="1 2">
    <name type="scientific">Nonomuraea glycinis</name>
    <dbReference type="NCBI Taxonomy" id="2047744"/>
    <lineage>
        <taxon>Bacteria</taxon>
        <taxon>Bacillati</taxon>
        <taxon>Actinomycetota</taxon>
        <taxon>Actinomycetes</taxon>
        <taxon>Streptosporangiales</taxon>
        <taxon>Streptosporangiaceae</taxon>
        <taxon>Nonomuraea</taxon>
    </lineage>
</organism>
<proteinExistence type="predicted"/>
<dbReference type="AlphaFoldDB" id="A0A918E7B1"/>
<evidence type="ECO:0008006" key="3">
    <source>
        <dbReference type="Google" id="ProtNLM"/>
    </source>
</evidence>
<dbReference type="RefSeq" id="WP_189142038.1">
    <property type="nucleotide sequence ID" value="NZ_BMNK01000012.1"/>
</dbReference>
<comment type="caution">
    <text evidence="1">The sequence shown here is derived from an EMBL/GenBank/DDBJ whole genome shotgun (WGS) entry which is preliminary data.</text>
</comment>
<sequence length="352" mass="37506">MTTESEQTIRVTSPADLISVVPYVLGFHPSLSLVVTMIDGEKSTLGGVMRFNLPKDSADAVRLADHLTSVLIRNAVSRVVLLGYGPGARISPVIDAATEALNRTGIDIRDALRIDEGRFWSYTCTNVTCCPPDGVPVDASSGVPAAAAVLAGFVALPDRAALAATLDPPDGPDRAQVEVATQAACAHTRTPIDTDHDWYRDGVDHISAALDRVQAGENLDTDEIATLGVRLTGIPVRDAAMTFFGRHDDDVHIRCWTEVTRRVPSEFAAAPASLLAFVALRIGDGALARIAVERALSVDPDYSFANLIRTALDYGVPPSAVVGMNFAEMAEAIEASARRRPDGARPMLPEGW</sequence>
<keyword evidence="2" id="KW-1185">Reference proteome</keyword>
<name>A0A918E7B1_9ACTN</name>
<dbReference type="Pfam" id="PF13830">
    <property type="entry name" value="DUF4192"/>
    <property type="match status" value="1"/>
</dbReference>
<reference evidence="1" key="1">
    <citation type="journal article" date="2014" name="Int. J. Syst. Evol. Microbiol.">
        <title>Complete genome sequence of Corynebacterium casei LMG S-19264T (=DSM 44701T), isolated from a smear-ripened cheese.</title>
        <authorList>
            <consortium name="US DOE Joint Genome Institute (JGI-PGF)"/>
            <person name="Walter F."/>
            <person name="Albersmeier A."/>
            <person name="Kalinowski J."/>
            <person name="Ruckert C."/>
        </authorList>
    </citation>
    <scope>NUCLEOTIDE SEQUENCE</scope>
    <source>
        <strain evidence="1">CGMCC 4.7430</strain>
    </source>
</reference>
<gene>
    <name evidence="1" type="ORF">GCM10012278_59250</name>
</gene>
<protein>
    <recommendedName>
        <fullName evidence="3">DUF4192 domain-containing protein</fullName>
    </recommendedName>
</protein>
<dbReference type="Proteomes" id="UP000660745">
    <property type="component" value="Unassembled WGS sequence"/>
</dbReference>
<evidence type="ECO:0000313" key="2">
    <source>
        <dbReference type="Proteomes" id="UP000660745"/>
    </source>
</evidence>
<dbReference type="InterPro" id="IPR025447">
    <property type="entry name" value="DUF4192"/>
</dbReference>